<dbReference type="RefSeq" id="WP_204948521.1">
    <property type="nucleotide sequence ID" value="NZ_BSFF01000002.1"/>
</dbReference>
<accession>A0A9W6MRV5</accession>
<evidence type="ECO:0000313" key="4">
    <source>
        <dbReference type="Proteomes" id="UP000758856"/>
    </source>
</evidence>
<dbReference type="EMBL" id="BSFF01000002">
    <property type="protein sequence ID" value="GLK55346.1"/>
    <property type="molecule type" value="Genomic_DNA"/>
</dbReference>
<organism evidence="2 5">
    <name type="scientific">Methylopila capsulata</name>
    <dbReference type="NCBI Taxonomy" id="61654"/>
    <lineage>
        <taxon>Bacteria</taxon>
        <taxon>Pseudomonadati</taxon>
        <taxon>Pseudomonadota</taxon>
        <taxon>Alphaproteobacteria</taxon>
        <taxon>Hyphomicrobiales</taxon>
        <taxon>Methylopilaceae</taxon>
        <taxon>Methylopila</taxon>
    </lineage>
</organism>
<feature type="transmembrane region" description="Helical" evidence="1">
    <location>
        <begin position="240"/>
        <end position="261"/>
    </location>
</feature>
<name>A0A9W6MRV5_9HYPH</name>
<dbReference type="Pfam" id="PF09991">
    <property type="entry name" value="DUF2232"/>
    <property type="match status" value="1"/>
</dbReference>
<reference evidence="2" key="3">
    <citation type="submission" date="2023-01" db="EMBL/GenBank/DDBJ databases">
        <authorList>
            <person name="Sun Q."/>
            <person name="Evtushenko L."/>
        </authorList>
    </citation>
    <scope>NUCLEOTIDE SEQUENCE</scope>
    <source>
        <strain evidence="2">VKM B-1606</strain>
    </source>
</reference>
<feature type="transmembrane region" description="Helical" evidence="1">
    <location>
        <begin position="32"/>
        <end position="49"/>
    </location>
</feature>
<reference evidence="3 4" key="2">
    <citation type="submission" date="2021-01" db="EMBL/GenBank/DDBJ databases">
        <title>Genomic Encyclopedia of Type Strains, Phase IV (KMG-IV): sequencing the most valuable type-strain genomes for metagenomic binning, comparative biology and taxonomic classification.</title>
        <authorList>
            <person name="Goeker M."/>
        </authorList>
    </citation>
    <scope>NUCLEOTIDE SEQUENCE [LARGE SCALE GENOMIC DNA]</scope>
    <source>
        <strain evidence="3 4">DSM 6130</strain>
    </source>
</reference>
<reference evidence="2" key="1">
    <citation type="journal article" date="2014" name="Int. J. Syst. Evol. Microbiol.">
        <title>Complete genome sequence of Corynebacterium casei LMG S-19264T (=DSM 44701T), isolated from a smear-ripened cheese.</title>
        <authorList>
            <consortium name="US DOE Joint Genome Institute (JGI-PGF)"/>
            <person name="Walter F."/>
            <person name="Albersmeier A."/>
            <person name="Kalinowski J."/>
            <person name="Ruckert C."/>
        </authorList>
    </citation>
    <scope>NUCLEOTIDE SEQUENCE</scope>
    <source>
        <strain evidence="2">VKM B-1606</strain>
    </source>
</reference>
<evidence type="ECO:0000313" key="5">
    <source>
        <dbReference type="Proteomes" id="UP001143400"/>
    </source>
</evidence>
<gene>
    <name evidence="2" type="ORF">GCM10008170_13650</name>
    <name evidence="3" type="ORF">JOD31_000267</name>
</gene>
<evidence type="ECO:0000256" key="1">
    <source>
        <dbReference type="SAM" id="Phobius"/>
    </source>
</evidence>
<dbReference type="AlphaFoldDB" id="A0A9W6MRV5"/>
<dbReference type="InterPro" id="IPR018710">
    <property type="entry name" value="DUF2232"/>
</dbReference>
<dbReference type="EMBL" id="JAFBCY010000001">
    <property type="protein sequence ID" value="MBM7850055.1"/>
    <property type="molecule type" value="Genomic_DNA"/>
</dbReference>
<keyword evidence="1" id="KW-0812">Transmembrane</keyword>
<feature type="transmembrane region" description="Helical" evidence="1">
    <location>
        <begin position="56"/>
        <end position="79"/>
    </location>
</feature>
<feature type="transmembrane region" description="Helical" evidence="1">
    <location>
        <begin position="273"/>
        <end position="298"/>
    </location>
</feature>
<dbReference type="Proteomes" id="UP000758856">
    <property type="component" value="Unassembled WGS sequence"/>
</dbReference>
<keyword evidence="1" id="KW-0472">Membrane</keyword>
<protein>
    <submittedName>
        <fullName evidence="2">Membrane protein</fullName>
    </submittedName>
</protein>
<dbReference type="Proteomes" id="UP001143400">
    <property type="component" value="Unassembled WGS sequence"/>
</dbReference>
<keyword evidence="1" id="KW-1133">Transmembrane helix</keyword>
<keyword evidence="4" id="KW-1185">Reference proteome</keyword>
<evidence type="ECO:0000313" key="2">
    <source>
        <dbReference type="EMBL" id="GLK55346.1"/>
    </source>
</evidence>
<feature type="transmembrane region" description="Helical" evidence="1">
    <location>
        <begin position="167"/>
        <end position="195"/>
    </location>
</feature>
<comment type="caution">
    <text evidence="2">The sequence shown here is derived from an EMBL/GenBank/DDBJ whole genome shotgun (WGS) entry which is preliminary data.</text>
</comment>
<proteinExistence type="predicted"/>
<feature type="transmembrane region" description="Helical" evidence="1">
    <location>
        <begin position="112"/>
        <end position="132"/>
    </location>
</feature>
<sequence>MTNAPLFLIGLGAGLASALLYASAASGSPLAVFLFYVAPLPILLAGLGWRHHAGLIGAAVAAIALFLGVGASAGAFHAVGVGLPAWWLAYLSLLARPGADGAATEWYPIGRLVLWCAVIGGALVALSIPLVASSLEEYRAALRTLFEELFRDRPGAPALPAPENREALINLLTAALPIMAAALWTVSSVFNLWLAGRITRASGRLVRPWPQISAMTYPRTADLAFLGASAASLLPGLVGLIAELFAATFLVAFAMLGLAVVHVTTRAMPTRGLILFGVYALLLIQPWVGVFLAVLGVAEQTIGVRKRFGPPPGSPPTATAPLP</sequence>
<evidence type="ECO:0000313" key="3">
    <source>
        <dbReference type="EMBL" id="MBM7850055.1"/>
    </source>
</evidence>